<dbReference type="AlphaFoldDB" id="A0A917QSA3"/>
<reference evidence="1" key="2">
    <citation type="submission" date="2020-09" db="EMBL/GenBank/DDBJ databases">
        <authorList>
            <person name="Sun Q."/>
            <person name="Ohkuma M."/>
        </authorList>
    </citation>
    <scope>NUCLEOTIDE SEQUENCE</scope>
    <source>
        <strain evidence="1">JCM 13064</strain>
    </source>
</reference>
<evidence type="ECO:0008006" key="3">
    <source>
        <dbReference type="Google" id="ProtNLM"/>
    </source>
</evidence>
<comment type="caution">
    <text evidence="1">The sequence shown here is derived from an EMBL/GenBank/DDBJ whole genome shotgun (WGS) entry which is preliminary data.</text>
</comment>
<dbReference type="Pfam" id="PF12441">
    <property type="entry name" value="CopG_antitoxin"/>
    <property type="match status" value="1"/>
</dbReference>
<dbReference type="Proteomes" id="UP000645217">
    <property type="component" value="Unassembled WGS sequence"/>
</dbReference>
<organism evidence="1 2">
    <name type="scientific">Sphaerisporangium melleum</name>
    <dbReference type="NCBI Taxonomy" id="321316"/>
    <lineage>
        <taxon>Bacteria</taxon>
        <taxon>Bacillati</taxon>
        <taxon>Actinomycetota</taxon>
        <taxon>Actinomycetes</taxon>
        <taxon>Streptosporangiales</taxon>
        <taxon>Streptosporangiaceae</taxon>
        <taxon>Sphaerisporangium</taxon>
    </lineage>
</organism>
<protein>
    <recommendedName>
        <fullName evidence="3">Ribbon-helix-helix protein CopG domain-containing protein</fullName>
    </recommendedName>
</protein>
<evidence type="ECO:0000313" key="2">
    <source>
        <dbReference type="Proteomes" id="UP000645217"/>
    </source>
</evidence>
<dbReference type="GO" id="GO:0006355">
    <property type="term" value="P:regulation of DNA-templated transcription"/>
    <property type="evidence" value="ECO:0007669"/>
    <property type="project" value="InterPro"/>
</dbReference>
<keyword evidence="2" id="KW-1185">Reference proteome</keyword>
<dbReference type="SUPFAM" id="SSF47598">
    <property type="entry name" value="Ribbon-helix-helix"/>
    <property type="match status" value="1"/>
</dbReference>
<gene>
    <name evidence="1" type="ORF">GCM10007964_06190</name>
</gene>
<dbReference type="InterPro" id="IPR010985">
    <property type="entry name" value="Ribbon_hlx_hlx"/>
</dbReference>
<proteinExistence type="predicted"/>
<dbReference type="InterPro" id="IPR022148">
    <property type="entry name" value="CopG_antitoxin"/>
</dbReference>
<name>A0A917QSA3_9ACTN</name>
<sequence>MVMPQDKIDELAAYYDEHDTTAELEKAVPREAVPVDEVMIVTSLRLPKPVMDQVRERARARGVKPTALIREWVEAALAGQDAVVPVSVILAAVTEYGQRRAS</sequence>
<accession>A0A917QSA3</accession>
<dbReference type="CDD" id="cd21631">
    <property type="entry name" value="RHH_CopG_NikR-like"/>
    <property type="match status" value="1"/>
</dbReference>
<evidence type="ECO:0000313" key="1">
    <source>
        <dbReference type="EMBL" id="GGK65915.1"/>
    </source>
</evidence>
<reference evidence="1" key="1">
    <citation type="journal article" date="2014" name="Int. J. Syst. Evol. Microbiol.">
        <title>Complete genome sequence of Corynebacterium casei LMG S-19264T (=DSM 44701T), isolated from a smear-ripened cheese.</title>
        <authorList>
            <consortium name="US DOE Joint Genome Institute (JGI-PGF)"/>
            <person name="Walter F."/>
            <person name="Albersmeier A."/>
            <person name="Kalinowski J."/>
            <person name="Ruckert C."/>
        </authorList>
    </citation>
    <scope>NUCLEOTIDE SEQUENCE</scope>
    <source>
        <strain evidence="1">JCM 13064</strain>
    </source>
</reference>
<dbReference type="EMBL" id="BMNT01000002">
    <property type="protein sequence ID" value="GGK65915.1"/>
    <property type="molecule type" value="Genomic_DNA"/>
</dbReference>